<evidence type="ECO:0000313" key="2">
    <source>
        <dbReference type="Proteomes" id="UP001497535"/>
    </source>
</evidence>
<reference evidence="1" key="1">
    <citation type="submission" date="2023-11" db="EMBL/GenBank/DDBJ databases">
        <authorList>
            <person name="Poullet M."/>
        </authorList>
    </citation>
    <scope>NUCLEOTIDE SEQUENCE</scope>
    <source>
        <strain evidence="1">E1834</strain>
    </source>
</reference>
<gene>
    <name evidence="1" type="ORF">MENTE1834_LOCUS28363</name>
</gene>
<evidence type="ECO:0000313" key="1">
    <source>
        <dbReference type="EMBL" id="CAK5081148.1"/>
    </source>
</evidence>
<protein>
    <submittedName>
        <fullName evidence="1">Uncharacterized protein</fullName>
    </submittedName>
</protein>
<keyword evidence="2" id="KW-1185">Reference proteome</keyword>
<dbReference type="Proteomes" id="UP001497535">
    <property type="component" value="Unassembled WGS sequence"/>
</dbReference>
<organism evidence="1 2">
    <name type="scientific">Meloidogyne enterolobii</name>
    <name type="common">Root-knot nematode worm</name>
    <name type="synonym">Meloidogyne mayaguensis</name>
    <dbReference type="NCBI Taxonomy" id="390850"/>
    <lineage>
        <taxon>Eukaryota</taxon>
        <taxon>Metazoa</taxon>
        <taxon>Ecdysozoa</taxon>
        <taxon>Nematoda</taxon>
        <taxon>Chromadorea</taxon>
        <taxon>Rhabditida</taxon>
        <taxon>Tylenchina</taxon>
        <taxon>Tylenchomorpha</taxon>
        <taxon>Tylenchoidea</taxon>
        <taxon>Meloidogynidae</taxon>
        <taxon>Meloidogyninae</taxon>
        <taxon>Meloidogyne</taxon>
    </lineage>
</organism>
<proteinExistence type="predicted"/>
<sequence>MAEFTTDELIDCIRHNVALLNDSGFDNRVLLSPRRHAVPGGLPLEMCKGEDEAGPSSLHYELQKQFKQQKYSTKDDSQQMYQQIRKNLLAQLNGIERSGRSFNKTSLPFHQRPTECTLKFEPKNPEELFDGQKPLSLTSRLISQAKFSEGSVDNSTCSLSFAEYAKFEAMECTFSSKKFNILFPAVYFGEKGHVLTIYILNTAFIDDLIGLACHVYSRKSLNPPCESPSLYDLYLAEEDLSDFDADLPPQDRRRRVADCGFPNLAIVKRSLVRRRSSQQSRKQTVRIYLVDGRCYTMDEVEGISLRQVFEYALSRKNEDEQSNSTEVNHHLHEFFRDVEYQLEPLDYPGVALELDQSVSSAGTFDFLLIRKNSSRGDFDISSATRKPSDLLPLLHKQSKSMDFSRIFGVDDLQNTVKEDSKIFSTSINELVLQNPLQTFPLETSFSTGQNSSTDDLITNQLTAILHGGSILNEYSVNKINRFKPKTILKLVIRENCLELIQKGKVRKADTDSKIKRIPWKLVAFVEVSPNSEKRVNALRLVRITFLSCISSTLMQHILESEKTEKLTQGNLIYEGSCWKILIIEAAAHEAWQIGLKLNEQLNLWPSQVHLLYNYSLASNLKPKIAAEKAFGVEKQLPFSASSFTISAKSDKGLKKKLSSILSRKRL</sequence>
<accession>A0ACB0ZQI0</accession>
<dbReference type="EMBL" id="CAVMJV010000043">
    <property type="protein sequence ID" value="CAK5081148.1"/>
    <property type="molecule type" value="Genomic_DNA"/>
</dbReference>
<name>A0ACB0ZQI0_MELEN</name>
<comment type="caution">
    <text evidence="1">The sequence shown here is derived from an EMBL/GenBank/DDBJ whole genome shotgun (WGS) entry which is preliminary data.</text>
</comment>